<keyword evidence="2 5" id="KW-0812">Transmembrane</keyword>
<sequence length="196" mass="21438">MNKSELLCKGEDQRSTMACADVDMDIHGEELLLRGDQLEPPVERYYQATEIVPDVEGPLHSLLQKQPAVLGAMQVVSGILSVALGILFSVTQDMNESLFTLFRVSQLTGFLFIIAGVASSLLFKYPALLTVSFAVNSGCIAVAVVAACLISFDLAQWDDNDHLKLEALELCVLGFEAVLSAILCFWFTKERHAKTP</sequence>
<keyword evidence="4 5" id="KW-0472">Membrane</keyword>
<proteinExistence type="predicted"/>
<keyword evidence="3 5" id="KW-1133">Transmembrane helix</keyword>
<reference evidence="7 8" key="1">
    <citation type="submission" date="2025-04" db="UniProtKB">
        <authorList>
            <consortium name="RefSeq"/>
        </authorList>
    </citation>
    <scope>IDENTIFICATION</scope>
</reference>
<feature type="transmembrane region" description="Helical" evidence="5">
    <location>
        <begin position="167"/>
        <end position="188"/>
    </location>
</feature>
<evidence type="ECO:0000313" key="6">
    <source>
        <dbReference type="Proteomes" id="UP000515145"/>
    </source>
</evidence>
<evidence type="ECO:0000256" key="4">
    <source>
        <dbReference type="ARBA" id="ARBA00023136"/>
    </source>
</evidence>
<evidence type="ECO:0000256" key="5">
    <source>
        <dbReference type="SAM" id="Phobius"/>
    </source>
</evidence>
<dbReference type="RefSeq" id="XP_028281365.1">
    <property type="nucleotide sequence ID" value="XM_028425564.1"/>
</dbReference>
<evidence type="ECO:0000256" key="2">
    <source>
        <dbReference type="ARBA" id="ARBA00022692"/>
    </source>
</evidence>
<dbReference type="Pfam" id="PF04103">
    <property type="entry name" value="CD20"/>
    <property type="match status" value="1"/>
</dbReference>
<name>A0A6P7JWN0_9TELE</name>
<accession>A0A6P7JWN0</accession>
<dbReference type="RefSeq" id="XP_028281364.1">
    <property type="nucleotide sequence ID" value="XM_028425563.1"/>
</dbReference>
<evidence type="ECO:0000313" key="8">
    <source>
        <dbReference type="RefSeq" id="XP_028281365.1"/>
    </source>
</evidence>
<dbReference type="GeneID" id="114448550"/>
<keyword evidence="6" id="KW-1185">Reference proteome</keyword>
<dbReference type="InterPro" id="IPR007237">
    <property type="entry name" value="CD20-like"/>
</dbReference>
<feature type="transmembrane region" description="Helical" evidence="5">
    <location>
        <begin position="129"/>
        <end position="155"/>
    </location>
</feature>
<evidence type="ECO:0000313" key="7">
    <source>
        <dbReference type="RefSeq" id="XP_028281364.1"/>
    </source>
</evidence>
<feature type="transmembrane region" description="Helical" evidence="5">
    <location>
        <begin position="100"/>
        <end position="123"/>
    </location>
</feature>
<comment type="subcellular location">
    <subcellularLocation>
        <location evidence="1">Membrane</location>
        <topology evidence="1">Multi-pass membrane protein</topology>
    </subcellularLocation>
</comment>
<dbReference type="OrthoDB" id="8951938at2759"/>
<gene>
    <name evidence="7 8" type="primary">LOC114448550</name>
</gene>
<evidence type="ECO:0000256" key="1">
    <source>
        <dbReference type="ARBA" id="ARBA00004141"/>
    </source>
</evidence>
<organism evidence="6 8">
    <name type="scientific">Parambassis ranga</name>
    <name type="common">Indian glassy fish</name>
    <dbReference type="NCBI Taxonomy" id="210632"/>
    <lineage>
        <taxon>Eukaryota</taxon>
        <taxon>Metazoa</taxon>
        <taxon>Chordata</taxon>
        <taxon>Craniata</taxon>
        <taxon>Vertebrata</taxon>
        <taxon>Euteleostomi</taxon>
        <taxon>Actinopterygii</taxon>
        <taxon>Neopterygii</taxon>
        <taxon>Teleostei</taxon>
        <taxon>Neoteleostei</taxon>
        <taxon>Acanthomorphata</taxon>
        <taxon>Ovalentaria</taxon>
        <taxon>Ambassidae</taxon>
        <taxon>Parambassis</taxon>
    </lineage>
</organism>
<dbReference type="GO" id="GO:0016020">
    <property type="term" value="C:membrane"/>
    <property type="evidence" value="ECO:0007669"/>
    <property type="project" value="UniProtKB-SubCell"/>
</dbReference>
<feature type="transmembrane region" description="Helical" evidence="5">
    <location>
        <begin position="68"/>
        <end position="88"/>
    </location>
</feature>
<dbReference type="Proteomes" id="UP000515145">
    <property type="component" value="Chromosome 16"/>
</dbReference>
<dbReference type="AlphaFoldDB" id="A0A6P7JWN0"/>
<evidence type="ECO:0000256" key="3">
    <source>
        <dbReference type="ARBA" id="ARBA00022989"/>
    </source>
</evidence>
<protein>
    <submittedName>
        <fullName evidence="7 8">B-lymphocyte antigen CD20-like isoform X1</fullName>
    </submittedName>
</protein>